<dbReference type="AlphaFoldDB" id="A0A4Y2KBC8"/>
<comment type="caution">
    <text evidence="1">The sequence shown here is derived from an EMBL/GenBank/DDBJ whole genome shotgun (WGS) entry which is preliminary data.</text>
</comment>
<sequence length="100" mass="11353">MRVRVGERGCRGYRAERQLQGEWVLTLRALPLEYPLASAHSVKVATDSASHPTTRVIQLLRIKLTWQLAALAAVPQQTPSKHERASSLHDSFFYLLNCFH</sequence>
<evidence type="ECO:0000313" key="2">
    <source>
        <dbReference type="Proteomes" id="UP000499080"/>
    </source>
</evidence>
<accession>A0A4Y2KBC8</accession>
<gene>
    <name evidence="1" type="ORF">AVEN_260428_1</name>
</gene>
<organism evidence="1 2">
    <name type="scientific">Araneus ventricosus</name>
    <name type="common">Orbweaver spider</name>
    <name type="synonym">Epeira ventricosa</name>
    <dbReference type="NCBI Taxonomy" id="182803"/>
    <lineage>
        <taxon>Eukaryota</taxon>
        <taxon>Metazoa</taxon>
        <taxon>Ecdysozoa</taxon>
        <taxon>Arthropoda</taxon>
        <taxon>Chelicerata</taxon>
        <taxon>Arachnida</taxon>
        <taxon>Araneae</taxon>
        <taxon>Araneomorphae</taxon>
        <taxon>Entelegynae</taxon>
        <taxon>Araneoidea</taxon>
        <taxon>Araneidae</taxon>
        <taxon>Araneus</taxon>
    </lineage>
</organism>
<evidence type="ECO:0000313" key="1">
    <source>
        <dbReference type="EMBL" id="GBN00004.1"/>
    </source>
</evidence>
<dbReference type="EMBL" id="BGPR01004472">
    <property type="protein sequence ID" value="GBN00004.1"/>
    <property type="molecule type" value="Genomic_DNA"/>
</dbReference>
<reference evidence="1 2" key="1">
    <citation type="journal article" date="2019" name="Sci. Rep.">
        <title>Orb-weaving spider Araneus ventricosus genome elucidates the spidroin gene catalogue.</title>
        <authorList>
            <person name="Kono N."/>
            <person name="Nakamura H."/>
            <person name="Ohtoshi R."/>
            <person name="Moran D.A.P."/>
            <person name="Shinohara A."/>
            <person name="Yoshida Y."/>
            <person name="Fujiwara M."/>
            <person name="Mori M."/>
            <person name="Tomita M."/>
            <person name="Arakawa K."/>
        </authorList>
    </citation>
    <scope>NUCLEOTIDE SEQUENCE [LARGE SCALE GENOMIC DNA]</scope>
</reference>
<protein>
    <submittedName>
        <fullName evidence="1">Uncharacterized protein</fullName>
    </submittedName>
</protein>
<dbReference type="Proteomes" id="UP000499080">
    <property type="component" value="Unassembled WGS sequence"/>
</dbReference>
<proteinExistence type="predicted"/>
<name>A0A4Y2KBC8_ARAVE</name>
<keyword evidence="2" id="KW-1185">Reference proteome</keyword>